<dbReference type="PANTHER" id="PTHR32182">
    <property type="entry name" value="DNA REPLICATION AND REPAIR PROTEIN RECF"/>
    <property type="match status" value="1"/>
</dbReference>
<dbReference type="EMBL" id="BAABIP010000017">
    <property type="protein sequence ID" value="GAA4770334.1"/>
    <property type="molecule type" value="Genomic_DNA"/>
</dbReference>
<protein>
    <recommendedName>
        <fullName evidence="2">Rad50/SbcC-type AAA domain-containing protein</fullName>
    </recommendedName>
</protein>
<dbReference type="RefSeq" id="WP_264542341.1">
    <property type="nucleotide sequence ID" value="NZ_BAABIP010000017.1"/>
</dbReference>
<evidence type="ECO:0000313" key="4">
    <source>
        <dbReference type="Proteomes" id="UP001500141"/>
    </source>
</evidence>
<organism evidence="3 4">
    <name type="scientific">Flavobacterium hankyongi</name>
    <dbReference type="NCBI Taxonomy" id="1176532"/>
    <lineage>
        <taxon>Bacteria</taxon>
        <taxon>Pseudomonadati</taxon>
        <taxon>Bacteroidota</taxon>
        <taxon>Flavobacteriia</taxon>
        <taxon>Flavobacteriales</taxon>
        <taxon>Flavobacteriaceae</taxon>
        <taxon>Flavobacterium</taxon>
    </lineage>
</organism>
<dbReference type="Proteomes" id="UP001500141">
    <property type="component" value="Unassembled WGS sequence"/>
</dbReference>
<keyword evidence="4" id="KW-1185">Reference proteome</keyword>
<evidence type="ECO:0000256" key="1">
    <source>
        <dbReference type="SAM" id="Coils"/>
    </source>
</evidence>
<dbReference type="InterPro" id="IPR038729">
    <property type="entry name" value="Rad50/SbcC_AAA"/>
</dbReference>
<gene>
    <name evidence="3" type="ORF">GCM10023230_20600</name>
</gene>
<dbReference type="SUPFAM" id="SSF52540">
    <property type="entry name" value="P-loop containing nucleoside triphosphate hydrolases"/>
    <property type="match status" value="1"/>
</dbReference>
<dbReference type="InterPro" id="IPR027417">
    <property type="entry name" value="P-loop_NTPase"/>
</dbReference>
<keyword evidence="1" id="KW-0175">Coiled coil</keyword>
<comment type="caution">
    <text evidence="3">The sequence shown here is derived from an EMBL/GenBank/DDBJ whole genome shotgun (WGS) entry which is preliminary data.</text>
</comment>
<proteinExistence type="predicted"/>
<dbReference type="Pfam" id="PF13476">
    <property type="entry name" value="AAA_23"/>
    <property type="match status" value="1"/>
</dbReference>
<evidence type="ECO:0000259" key="2">
    <source>
        <dbReference type="Pfam" id="PF13476"/>
    </source>
</evidence>
<evidence type="ECO:0000313" key="3">
    <source>
        <dbReference type="EMBL" id="GAA4770334.1"/>
    </source>
</evidence>
<feature type="coiled-coil region" evidence="1">
    <location>
        <begin position="378"/>
        <end position="408"/>
    </location>
</feature>
<feature type="coiled-coil region" evidence="1">
    <location>
        <begin position="598"/>
        <end position="629"/>
    </location>
</feature>
<dbReference type="PANTHER" id="PTHR32182:SF22">
    <property type="entry name" value="ATP-DEPENDENT ENDONUCLEASE, OLD FAMILY-RELATED"/>
    <property type="match status" value="1"/>
</dbReference>
<reference evidence="4" key="1">
    <citation type="journal article" date="2019" name="Int. J. Syst. Evol. Microbiol.">
        <title>The Global Catalogue of Microorganisms (GCM) 10K type strain sequencing project: providing services to taxonomists for standard genome sequencing and annotation.</title>
        <authorList>
            <consortium name="The Broad Institute Genomics Platform"/>
            <consortium name="The Broad Institute Genome Sequencing Center for Infectious Disease"/>
            <person name="Wu L."/>
            <person name="Ma J."/>
        </authorList>
    </citation>
    <scope>NUCLEOTIDE SEQUENCE [LARGE SCALE GENOMIC DNA]</scope>
    <source>
        <strain evidence="4">JCM 18198</strain>
    </source>
</reference>
<accession>A0ABP9A1J4</accession>
<name>A0ABP9A1J4_9FLAO</name>
<sequence>MKIKKIEIHNFKVFQNIIIDFESSDLIVFDGPNGFGKTSIYDAIELLFTGKIRRFDDLEGKVVDRRESYNEHPFLCDYNDGDISVKIEFTKGDSLFVLERIAKRDELSNSVNFSLYKLYKKNNFNSNEKNLIQNEEEYLNQILGKNYKQNFQYLNYIEQEDSLFLLKNKDKDRKQHISHLFNVYEFENKITKIDKLKNKISGLCNGDKKDEIDNLKDSIKKIEDFLASEFNNTEYIKLFSDREINWDLEDFNYQNISYENLFNEDGTITRLKKLIENKGLFRSYIRNEKISNIISDTERIESFLLYYKFLPQREALRIQKNEYISINKIIDTLTEFSIDNIKDDSFVFELEDFDFIEEVLISNLNQGHESLKVRFKELDELESIYSKIKESREKLVDNIKNLKEAENIETTGTCFLCGYDWDNIDDLLENIEIQSVSLEGITSSKSRIFNEELINFKEDVILPIIEILNQKITELKVDIIFINKFLSIDETFFTKVKKEFENIDFDFKDYLNETLSSESVIDIENITPILNSLKLEIELDSVETYFKEFFTQYFDNKFDLLNSMEIENLIKKENYLKYKYSLLQNETLDKNKQELHNKESKFNNAKTLEDNLKNLNSIYKKSLKEYQKKVIKDIEIIFHIYSGRIMQDFQGGLGLFIYSDKDGIRFQTNPSKTFDAVFSMSSGQLSALIISFTLALHKKYSQNKIILIDDPVQTMDEINIAGFIELLRNEFYSNQLIISTHEDMASAYMRYKFKNYGLAQKRINLKSYSVNHNG</sequence>
<feature type="domain" description="Rad50/SbcC-type AAA" evidence="2">
    <location>
        <begin position="5"/>
        <end position="223"/>
    </location>
</feature>
<dbReference type="Gene3D" id="3.40.50.300">
    <property type="entry name" value="P-loop containing nucleotide triphosphate hydrolases"/>
    <property type="match status" value="2"/>
</dbReference>